<evidence type="ECO:0000256" key="9">
    <source>
        <dbReference type="ARBA" id="ARBA00046608"/>
    </source>
</evidence>
<name>A0A9D2DW78_9FIRM</name>
<comment type="caution">
    <text evidence="11">The sequence shown here is derived from an EMBL/GenBank/DDBJ whole genome shotgun (WGS) entry which is preliminary data.</text>
</comment>
<keyword evidence="5 10" id="KW-0443">Lipid metabolism</keyword>
<reference evidence="11" key="2">
    <citation type="submission" date="2021-04" db="EMBL/GenBank/DDBJ databases">
        <authorList>
            <person name="Gilroy R."/>
        </authorList>
    </citation>
    <scope>NUCLEOTIDE SEQUENCE</scope>
    <source>
        <strain evidence="11">CHK33-5263</strain>
    </source>
</reference>
<comment type="subcellular location">
    <subcellularLocation>
        <location evidence="10">Cytoplasm</location>
    </subcellularLocation>
    <text evidence="10">Associated with the membrane possibly through PlsY.</text>
</comment>
<evidence type="ECO:0000256" key="5">
    <source>
        <dbReference type="ARBA" id="ARBA00023098"/>
    </source>
</evidence>
<sequence>MLKIIVDAMGGDHAPVEIVKGAVESLADRSDFKVILTGDEALIKHELDKYMYDASRVEIVGCTQVITNDDVPTHAVRSKRDSSLVVGLNILKNDISAGGFVSAGSTGAVLTGGIMFIGRIKGVMRPALCPGIPNVRGKMTLLCDCGANAECKPQYLAQFGLMASAYARAAYGVENPRVGLLTNGTEEHKGDPLHQEAHQLLKNMQGINFVGNIEGRDIMYGDVDVAVADGFSGNIALKAIEGCGKTVAEMLKKEFTASFGRKLSYLVAKKPISGLSNALDYSRFGGSVFLGLKKVVVKSHGSSKAKSIKPSIYQAIDACKGGLIGMMEDLLAETSAQSENA</sequence>
<dbReference type="InterPro" id="IPR012281">
    <property type="entry name" value="Phospholipid_synth_PlsX-like"/>
</dbReference>
<dbReference type="PANTHER" id="PTHR30100">
    <property type="entry name" value="FATTY ACID/PHOSPHOLIPID SYNTHESIS PROTEIN PLSX"/>
    <property type="match status" value="1"/>
</dbReference>
<keyword evidence="6 10" id="KW-0594">Phospholipid biosynthesis</keyword>
<dbReference type="SUPFAM" id="SSF53659">
    <property type="entry name" value="Isocitrate/Isopropylmalate dehydrogenase-like"/>
    <property type="match status" value="1"/>
</dbReference>
<dbReference type="NCBIfam" id="TIGR00182">
    <property type="entry name" value="plsX"/>
    <property type="match status" value="1"/>
</dbReference>
<comment type="function">
    <text evidence="10">Catalyzes the reversible formation of acyl-phosphate (acyl-PO(4)) from acyl-[acyl-carrier-protein] (acyl-ACP). This enzyme utilizes acyl-ACP as fatty acyl donor, but not acyl-CoA.</text>
</comment>
<dbReference type="AlphaFoldDB" id="A0A9D2DW78"/>
<comment type="pathway">
    <text evidence="10">Lipid metabolism; phospholipid metabolism.</text>
</comment>
<keyword evidence="11" id="KW-0012">Acyltransferase</keyword>
<dbReference type="GO" id="GO:0005737">
    <property type="term" value="C:cytoplasm"/>
    <property type="evidence" value="ECO:0007669"/>
    <property type="project" value="UniProtKB-SubCell"/>
</dbReference>
<evidence type="ECO:0000256" key="8">
    <source>
        <dbReference type="ARBA" id="ARBA00024069"/>
    </source>
</evidence>
<evidence type="ECO:0000256" key="6">
    <source>
        <dbReference type="ARBA" id="ARBA00023209"/>
    </source>
</evidence>
<dbReference type="PANTHER" id="PTHR30100:SF1">
    <property type="entry name" value="PHOSPHATE ACYLTRANSFERASE"/>
    <property type="match status" value="1"/>
</dbReference>
<dbReference type="GO" id="GO:0043811">
    <property type="term" value="F:phosphate:acyl-[acyl carrier protein] acyltransferase activity"/>
    <property type="evidence" value="ECO:0007669"/>
    <property type="project" value="UniProtKB-UniRule"/>
</dbReference>
<dbReference type="InterPro" id="IPR003664">
    <property type="entry name" value="FA_synthesis"/>
</dbReference>
<evidence type="ECO:0000256" key="1">
    <source>
        <dbReference type="ARBA" id="ARBA00001232"/>
    </source>
</evidence>
<dbReference type="PIRSF" id="PIRSF002465">
    <property type="entry name" value="Phsphlp_syn_PlsX"/>
    <property type="match status" value="1"/>
</dbReference>
<dbReference type="EMBL" id="DXBS01000055">
    <property type="protein sequence ID" value="HIZ24382.1"/>
    <property type="molecule type" value="Genomic_DNA"/>
</dbReference>
<keyword evidence="3 10" id="KW-0444">Lipid biosynthesis</keyword>
<proteinExistence type="inferred from homology"/>
<comment type="similarity">
    <text evidence="10">Belongs to the PlsX family.</text>
</comment>
<evidence type="ECO:0000256" key="4">
    <source>
        <dbReference type="ARBA" id="ARBA00022679"/>
    </source>
</evidence>
<dbReference type="Proteomes" id="UP000824044">
    <property type="component" value="Unassembled WGS sequence"/>
</dbReference>
<keyword evidence="4 10" id="KW-0808">Transferase</keyword>
<dbReference type="GO" id="GO:0008654">
    <property type="term" value="P:phospholipid biosynthetic process"/>
    <property type="evidence" value="ECO:0007669"/>
    <property type="project" value="UniProtKB-KW"/>
</dbReference>
<protein>
    <recommendedName>
        <fullName evidence="8 10">Phosphate acyltransferase</fullName>
        <ecNumber evidence="8 10">2.3.1.274</ecNumber>
    </recommendedName>
    <alternativeName>
        <fullName evidence="10">Acyl-ACP phosphotransacylase</fullName>
    </alternativeName>
    <alternativeName>
        <fullName evidence="10">Acyl-[acyl-carrier-protein]--phosphate acyltransferase</fullName>
    </alternativeName>
    <alternativeName>
        <fullName evidence="10">Phosphate-acyl-ACP acyltransferase</fullName>
    </alternativeName>
</protein>
<evidence type="ECO:0000256" key="3">
    <source>
        <dbReference type="ARBA" id="ARBA00022516"/>
    </source>
</evidence>
<evidence type="ECO:0000313" key="11">
    <source>
        <dbReference type="EMBL" id="HIZ24382.1"/>
    </source>
</evidence>
<dbReference type="HAMAP" id="MF_00019">
    <property type="entry name" value="PlsX"/>
    <property type="match status" value="1"/>
</dbReference>
<comment type="catalytic activity">
    <reaction evidence="1 10">
        <text>a fatty acyl-[ACP] + phosphate = an acyl phosphate + holo-[ACP]</text>
        <dbReference type="Rhea" id="RHEA:42292"/>
        <dbReference type="Rhea" id="RHEA-COMP:9685"/>
        <dbReference type="Rhea" id="RHEA-COMP:14125"/>
        <dbReference type="ChEBI" id="CHEBI:43474"/>
        <dbReference type="ChEBI" id="CHEBI:59918"/>
        <dbReference type="ChEBI" id="CHEBI:64479"/>
        <dbReference type="ChEBI" id="CHEBI:138651"/>
        <dbReference type="EC" id="2.3.1.274"/>
    </reaction>
</comment>
<reference evidence="11" key="1">
    <citation type="journal article" date="2021" name="PeerJ">
        <title>Extensive microbial diversity within the chicken gut microbiome revealed by metagenomics and culture.</title>
        <authorList>
            <person name="Gilroy R."/>
            <person name="Ravi A."/>
            <person name="Getino M."/>
            <person name="Pursley I."/>
            <person name="Horton D.L."/>
            <person name="Alikhan N.F."/>
            <person name="Baker D."/>
            <person name="Gharbi K."/>
            <person name="Hall N."/>
            <person name="Watson M."/>
            <person name="Adriaenssens E.M."/>
            <person name="Foster-Nyarko E."/>
            <person name="Jarju S."/>
            <person name="Secka A."/>
            <person name="Antonio M."/>
            <person name="Oren A."/>
            <person name="Chaudhuri R.R."/>
            <person name="La Ragione R."/>
            <person name="Hildebrand F."/>
            <person name="Pallen M.J."/>
        </authorList>
    </citation>
    <scope>NUCLEOTIDE SEQUENCE</scope>
    <source>
        <strain evidence="11">CHK33-5263</strain>
    </source>
</reference>
<gene>
    <name evidence="10 11" type="primary">plsX</name>
    <name evidence="11" type="ORF">H9812_02765</name>
</gene>
<dbReference type="EC" id="2.3.1.274" evidence="8 10"/>
<dbReference type="GO" id="GO:0006633">
    <property type="term" value="P:fatty acid biosynthetic process"/>
    <property type="evidence" value="ECO:0007669"/>
    <property type="project" value="UniProtKB-UniRule"/>
</dbReference>
<evidence type="ECO:0000256" key="2">
    <source>
        <dbReference type="ARBA" id="ARBA00022490"/>
    </source>
</evidence>
<keyword evidence="2 10" id="KW-0963">Cytoplasm</keyword>
<accession>A0A9D2DW78</accession>
<evidence type="ECO:0000256" key="7">
    <source>
        <dbReference type="ARBA" id="ARBA00023264"/>
    </source>
</evidence>
<dbReference type="Pfam" id="PF02504">
    <property type="entry name" value="FA_synthesis"/>
    <property type="match status" value="1"/>
</dbReference>
<evidence type="ECO:0000256" key="10">
    <source>
        <dbReference type="HAMAP-Rule" id="MF_00019"/>
    </source>
</evidence>
<keyword evidence="7 10" id="KW-1208">Phospholipid metabolism</keyword>
<dbReference type="Gene3D" id="3.40.718.10">
    <property type="entry name" value="Isopropylmalate Dehydrogenase"/>
    <property type="match status" value="1"/>
</dbReference>
<comment type="subunit">
    <text evidence="9 10">Homodimer. Probably interacts with PlsY.</text>
</comment>
<organism evidence="11 12">
    <name type="scientific">Candidatus Gallimonas intestinigallinarum</name>
    <dbReference type="NCBI Taxonomy" id="2838604"/>
    <lineage>
        <taxon>Bacteria</taxon>
        <taxon>Bacillati</taxon>
        <taxon>Bacillota</taxon>
        <taxon>Clostridia</taxon>
        <taxon>Candidatus Gallimonas</taxon>
    </lineage>
</organism>
<evidence type="ECO:0000313" key="12">
    <source>
        <dbReference type="Proteomes" id="UP000824044"/>
    </source>
</evidence>